<dbReference type="AlphaFoldDB" id="A0A9W6HKM5"/>
<reference evidence="1" key="1">
    <citation type="journal article" date="2014" name="Int. J. Syst. Evol. Microbiol.">
        <title>Complete genome sequence of Corynebacterium casei LMG S-19264T (=DSM 44701T), isolated from a smear-ripened cheese.</title>
        <authorList>
            <consortium name="US DOE Joint Genome Institute (JGI-PGF)"/>
            <person name="Walter F."/>
            <person name="Albersmeier A."/>
            <person name="Kalinowski J."/>
            <person name="Ruckert C."/>
        </authorList>
    </citation>
    <scope>NUCLEOTIDE SEQUENCE</scope>
    <source>
        <strain evidence="1">VKM Ac-1940</strain>
    </source>
</reference>
<gene>
    <name evidence="1" type="ORF">GCM10017591_04660</name>
</gene>
<keyword evidence="2" id="KW-1185">Reference proteome</keyword>
<name>A0A9W6HKM5_9MICO</name>
<dbReference type="EMBL" id="BSER01000002">
    <property type="protein sequence ID" value="GLJ94405.1"/>
    <property type="molecule type" value="Genomic_DNA"/>
</dbReference>
<protein>
    <submittedName>
        <fullName evidence="1">Uncharacterized protein</fullName>
    </submittedName>
</protein>
<comment type="caution">
    <text evidence="1">The sequence shown here is derived from an EMBL/GenBank/DDBJ whole genome shotgun (WGS) entry which is preliminary data.</text>
</comment>
<evidence type="ECO:0000313" key="2">
    <source>
        <dbReference type="Proteomes" id="UP001142291"/>
    </source>
</evidence>
<organism evidence="1 2">
    <name type="scientific">Microbacterium dextranolyticum</name>
    <dbReference type="NCBI Taxonomy" id="36806"/>
    <lineage>
        <taxon>Bacteria</taxon>
        <taxon>Bacillati</taxon>
        <taxon>Actinomycetota</taxon>
        <taxon>Actinomycetes</taxon>
        <taxon>Micrococcales</taxon>
        <taxon>Microbacteriaceae</taxon>
        <taxon>Microbacterium</taxon>
    </lineage>
</organism>
<accession>A0A9W6HKM5</accession>
<dbReference type="Proteomes" id="UP001142291">
    <property type="component" value="Unassembled WGS sequence"/>
</dbReference>
<reference evidence="1" key="2">
    <citation type="submission" date="2023-01" db="EMBL/GenBank/DDBJ databases">
        <authorList>
            <person name="Sun Q."/>
            <person name="Evtushenko L."/>
        </authorList>
    </citation>
    <scope>NUCLEOTIDE SEQUENCE</scope>
    <source>
        <strain evidence="1">VKM Ac-1940</strain>
    </source>
</reference>
<dbReference type="RefSeq" id="WP_204962903.1">
    <property type="nucleotide sequence ID" value="NZ_BAAAUR010000008.1"/>
</dbReference>
<proteinExistence type="predicted"/>
<sequence>MSAIGRGRAEKVLYRTAISAFMYYPDKPDNEPGYDVEEDVAWCVAPLDRQLPMPDVDIFRGVIRMLITEPLADRRPLIQKLAELSGE</sequence>
<evidence type="ECO:0000313" key="1">
    <source>
        <dbReference type="EMBL" id="GLJ94405.1"/>
    </source>
</evidence>